<feature type="transmembrane region" description="Helical" evidence="1">
    <location>
        <begin position="28"/>
        <end position="46"/>
    </location>
</feature>
<evidence type="ECO:0000313" key="2">
    <source>
        <dbReference type="EMBL" id="TWL42849.1"/>
    </source>
</evidence>
<gene>
    <name evidence="2" type="ORF">CHCC15381_1951</name>
</gene>
<comment type="caution">
    <text evidence="2">The sequence shown here is derived from an EMBL/GenBank/DDBJ whole genome shotgun (WGS) entry which is preliminary data.</text>
</comment>
<proteinExistence type="predicted"/>
<accession>A0ABY3G0T1</accession>
<keyword evidence="3" id="KW-1185">Reference proteome</keyword>
<keyword evidence="1" id="KW-0472">Membrane</keyword>
<sequence length="52" mass="6016">MKRRQTFIFSMILLSVAAIGLRELWTSTFTTVIMIIVLAVTIFTIIKDLRSR</sequence>
<reference evidence="2 3" key="1">
    <citation type="submission" date="2019-06" db="EMBL/GenBank/DDBJ databases">
        <title>Genome sequence analysis of &gt;100 Bacillus licheniformis strains suggests intrinsic resistance to this species.</title>
        <authorList>
            <person name="Wels M."/>
            <person name="Siezen R.J."/>
            <person name="Johansen E."/>
            <person name="Stuer-Lauridsen B."/>
            <person name="Bjerre K."/>
            <person name="Nielsen B.K.K."/>
        </authorList>
    </citation>
    <scope>NUCLEOTIDE SEQUENCE [LARGE SCALE GENOMIC DNA]</scope>
    <source>
        <strain evidence="2 3">BAC-15381</strain>
    </source>
</reference>
<evidence type="ECO:0000256" key="1">
    <source>
        <dbReference type="SAM" id="Phobius"/>
    </source>
</evidence>
<organism evidence="2 3">
    <name type="scientific">Bacillus paralicheniformis</name>
    <dbReference type="NCBI Taxonomy" id="1648923"/>
    <lineage>
        <taxon>Bacteria</taxon>
        <taxon>Bacillati</taxon>
        <taxon>Bacillota</taxon>
        <taxon>Bacilli</taxon>
        <taxon>Bacillales</taxon>
        <taxon>Bacillaceae</taxon>
        <taxon>Bacillus</taxon>
    </lineage>
</organism>
<dbReference type="Proteomes" id="UP000429980">
    <property type="component" value="Unassembled WGS sequence"/>
</dbReference>
<keyword evidence="1" id="KW-1133">Transmembrane helix</keyword>
<dbReference type="EMBL" id="NILF01000017">
    <property type="protein sequence ID" value="TWL42849.1"/>
    <property type="molecule type" value="Genomic_DNA"/>
</dbReference>
<evidence type="ECO:0000313" key="3">
    <source>
        <dbReference type="Proteomes" id="UP000429980"/>
    </source>
</evidence>
<keyword evidence="1" id="KW-0812">Transmembrane</keyword>
<name>A0ABY3G0T1_9BACI</name>
<protein>
    <submittedName>
        <fullName evidence="2">Uncharacterized protein</fullName>
    </submittedName>
</protein>